<evidence type="ECO:0000313" key="2">
    <source>
        <dbReference type="Proteomes" id="UP001497644"/>
    </source>
</evidence>
<sequence length="102" mass="11611">MPSDSDSEILSPPSTCFIRNQKPVKRQKIELMESAFSQINTTLNTMAMQICSKRNSTSDNDDPDVLIGKLVTTELRKTPEPRKTILKKKFMEILYGSDNLNF</sequence>
<reference evidence="1" key="1">
    <citation type="submission" date="2024-04" db="EMBL/GenBank/DDBJ databases">
        <authorList>
            <consortium name="Molecular Ecology Group"/>
        </authorList>
    </citation>
    <scope>NUCLEOTIDE SEQUENCE</scope>
</reference>
<proteinExistence type="predicted"/>
<organism evidence="1 2">
    <name type="scientific">Lasius platythorax</name>
    <dbReference type="NCBI Taxonomy" id="488582"/>
    <lineage>
        <taxon>Eukaryota</taxon>
        <taxon>Metazoa</taxon>
        <taxon>Ecdysozoa</taxon>
        <taxon>Arthropoda</taxon>
        <taxon>Hexapoda</taxon>
        <taxon>Insecta</taxon>
        <taxon>Pterygota</taxon>
        <taxon>Neoptera</taxon>
        <taxon>Endopterygota</taxon>
        <taxon>Hymenoptera</taxon>
        <taxon>Apocrita</taxon>
        <taxon>Aculeata</taxon>
        <taxon>Formicoidea</taxon>
        <taxon>Formicidae</taxon>
        <taxon>Formicinae</taxon>
        <taxon>Lasius</taxon>
        <taxon>Lasius</taxon>
    </lineage>
</organism>
<name>A0AAV2P654_9HYME</name>
<dbReference type="Proteomes" id="UP001497644">
    <property type="component" value="Chromosome 7"/>
</dbReference>
<dbReference type="EMBL" id="OZ034830">
    <property type="protein sequence ID" value="CAL1687494.1"/>
    <property type="molecule type" value="Genomic_DNA"/>
</dbReference>
<keyword evidence="2" id="KW-1185">Reference proteome</keyword>
<evidence type="ECO:0000313" key="1">
    <source>
        <dbReference type="EMBL" id="CAL1687494.1"/>
    </source>
</evidence>
<evidence type="ECO:0008006" key="3">
    <source>
        <dbReference type="Google" id="ProtNLM"/>
    </source>
</evidence>
<dbReference type="AlphaFoldDB" id="A0AAV2P654"/>
<protein>
    <recommendedName>
        <fullName evidence="3">BESS domain-containing protein</fullName>
    </recommendedName>
</protein>
<gene>
    <name evidence="1" type="ORF">LPLAT_LOCUS12693</name>
</gene>
<accession>A0AAV2P654</accession>